<reference evidence="1" key="1">
    <citation type="journal article" date="2014" name="Int. J. Syst. Evol. Microbiol.">
        <title>Complete genome sequence of Corynebacterium casei LMG S-19264T (=DSM 44701T), isolated from a smear-ripened cheese.</title>
        <authorList>
            <consortium name="US DOE Joint Genome Institute (JGI-PGF)"/>
            <person name="Walter F."/>
            <person name="Albersmeier A."/>
            <person name="Kalinowski J."/>
            <person name="Ruckert C."/>
        </authorList>
    </citation>
    <scope>NUCLEOTIDE SEQUENCE</scope>
    <source>
        <strain evidence="1">KCTC 42651</strain>
    </source>
</reference>
<gene>
    <name evidence="1" type="ORF">GCM10017083_40070</name>
</gene>
<evidence type="ECO:0000313" key="2">
    <source>
        <dbReference type="Proteomes" id="UP000630353"/>
    </source>
</evidence>
<proteinExistence type="predicted"/>
<dbReference type="EMBL" id="BMZS01000010">
    <property type="protein sequence ID" value="GHD57946.1"/>
    <property type="molecule type" value="Genomic_DNA"/>
</dbReference>
<reference evidence="1" key="2">
    <citation type="submission" date="2020-09" db="EMBL/GenBank/DDBJ databases">
        <authorList>
            <person name="Sun Q."/>
            <person name="Kim S."/>
        </authorList>
    </citation>
    <scope>NUCLEOTIDE SEQUENCE</scope>
    <source>
        <strain evidence="1">KCTC 42651</strain>
    </source>
</reference>
<accession>A0A919CR79</accession>
<evidence type="ECO:0000313" key="1">
    <source>
        <dbReference type="EMBL" id="GHD57946.1"/>
    </source>
</evidence>
<dbReference type="Proteomes" id="UP000630353">
    <property type="component" value="Unassembled WGS sequence"/>
</dbReference>
<sequence>MTETSLLASIGPIHAGVGERRSTLETVFPLFDQDFRDAGLDLQVTTDFEHFNGVVRSVGKFVPNAFDLKLKPFRRGDAVGFIVRDEAGVVATYAVRLYRFGVTTLADHLATLSLFYANPAEQMARGERLIIEGEADRYAATIDDSAVWVGAMWVRPDYRGRVSNLPTVLGVLGGSMVHAKWGPQTTVSIVERGIVDHGVAKKRYRSQYVLDRIRWFRPHIPDRTEMFMIAKESAVTFEQIDELIGGATRLRVGELAADPAVASA</sequence>
<dbReference type="RefSeq" id="WP_189992951.1">
    <property type="nucleotide sequence ID" value="NZ_BMZS01000010.1"/>
</dbReference>
<comment type="caution">
    <text evidence="1">The sequence shown here is derived from an EMBL/GenBank/DDBJ whole genome shotgun (WGS) entry which is preliminary data.</text>
</comment>
<dbReference type="AlphaFoldDB" id="A0A919CR79"/>
<protein>
    <submittedName>
        <fullName evidence="1">Uncharacterized protein</fullName>
    </submittedName>
</protein>
<organism evidence="1 2">
    <name type="scientific">Thalassobaculum fulvum</name>
    <dbReference type="NCBI Taxonomy" id="1633335"/>
    <lineage>
        <taxon>Bacteria</taxon>
        <taxon>Pseudomonadati</taxon>
        <taxon>Pseudomonadota</taxon>
        <taxon>Alphaproteobacteria</taxon>
        <taxon>Rhodospirillales</taxon>
        <taxon>Thalassobaculaceae</taxon>
        <taxon>Thalassobaculum</taxon>
    </lineage>
</organism>
<keyword evidence="2" id="KW-1185">Reference proteome</keyword>
<name>A0A919CR79_9PROT</name>